<name>A0ABN0QJV0_9FLAO</name>
<dbReference type="EMBL" id="AVFO01000002">
    <property type="protein sequence ID" value="ESU27984.1"/>
    <property type="molecule type" value="Genomic_DNA"/>
</dbReference>
<evidence type="ECO:0000256" key="1">
    <source>
        <dbReference type="SAM" id="Phobius"/>
    </source>
</evidence>
<sequence>MKFLVVFFEKLFLLSNYQLITILFTGFYTVFQLKRFRKTRK</sequence>
<protein>
    <submittedName>
        <fullName evidence="2">Uncharacterized protein</fullName>
    </submittedName>
</protein>
<evidence type="ECO:0000313" key="3">
    <source>
        <dbReference type="Proteomes" id="UP000018234"/>
    </source>
</evidence>
<comment type="caution">
    <text evidence="2">The sequence shown here is derived from an EMBL/GenBank/DDBJ whole genome shotgun (WGS) entry which is preliminary data.</text>
</comment>
<feature type="transmembrane region" description="Helical" evidence="1">
    <location>
        <begin position="12"/>
        <end position="31"/>
    </location>
</feature>
<keyword evidence="1" id="KW-1133">Transmembrane helix</keyword>
<accession>A0ABN0QJV0</accession>
<proteinExistence type="predicted"/>
<dbReference type="Proteomes" id="UP000018234">
    <property type="component" value="Unassembled WGS sequence"/>
</dbReference>
<keyword evidence="1" id="KW-0812">Transmembrane</keyword>
<organism evidence="2 3">
    <name type="scientific">Flavobacterium saliperosum S13</name>
    <dbReference type="NCBI Taxonomy" id="1341155"/>
    <lineage>
        <taxon>Bacteria</taxon>
        <taxon>Pseudomonadati</taxon>
        <taxon>Bacteroidota</taxon>
        <taxon>Flavobacteriia</taxon>
        <taxon>Flavobacteriales</taxon>
        <taxon>Flavobacteriaceae</taxon>
        <taxon>Flavobacterium</taxon>
    </lineage>
</organism>
<keyword evidence="3" id="KW-1185">Reference proteome</keyword>
<gene>
    <name evidence="2" type="ORF">FSS13T_04720</name>
</gene>
<keyword evidence="1" id="KW-0472">Membrane</keyword>
<reference evidence="2 3" key="1">
    <citation type="submission" date="2013-08" db="EMBL/GenBank/DDBJ databases">
        <title>Flavobacterium saliperosum type strain genome sequencing.</title>
        <authorList>
            <person name="Lee K."/>
            <person name="Yi H."/>
            <person name="Park S."/>
            <person name="Chun J."/>
        </authorList>
    </citation>
    <scope>NUCLEOTIDE SEQUENCE [LARGE SCALE GENOMIC DNA]</scope>
    <source>
        <strain evidence="2 3">S13</strain>
    </source>
</reference>
<evidence type="ECO:0000313" key="2">
    <source>
        <dbReference type="EMBL" id="ESU27984.1"/>
    </source>
</evidence>